<feature type="transmembrane region" description="Helical" evidence="5">
    <location>
        <begin position="36"/>
        <end position="55"/>
    </location>
</feature>
<evidence type="ECO:0000259" key="6">
    <source>
        <dbReference type="Pfam" id="PF04138"/>
    </source>
</evidence>
<dbReference type="Proteomes" id="UP000621859">
    <property type="component" value="Unassembled WGS sequence"/>
</dbReference>
<evidence type="ECO:0000256" key="4">
    <source>
        <dbReference type="ARBA" id="ARBA00023136"/>
    </source>
</evidence>
<name>A0ABQ2PIN7_9NEIS</name>
<proteinExistence type="predicted"/>
<reference evidence="8" key="1">
    <citation type="journal article" date="2019" name="Int. J. Syst. Evol. Microbiol.">
        <title>The Global Catalogue of Microorganisms (GCM) 10K type strain sequencing project: providing services to taxonomists for standard genome sequencing and annotation.</title>
        <authorList>
            <consortium name="The Broad Institute Genomics Platform"/>
            <consortium name="The Broad Institute Genome Sequencing Center for Infectious Disease"/>
            <person name="Wu L."/>
            <person name="Ma J."/>
        </authorList>
    </citation>
    <scope>NUCLEOTIDE SEQUENCE [LARGE SCALE GENOMIC DNA]</scope>
    <source>
        <strain evidence="8">CGMCC 1.8860</strain>
    </source>
</reference>
<keyword evidence="3 5" id="KW-1133">Transmembrane helix</keyword>
<evidence type="ECO:0000313" key="8">
    <source>
        <dbReference type="Proteomes" id="UP000621859"/>
    </source>
</evidence>
<feature type="transmembrane region" description="Helical" evidence="5">
    <location>
        <begin position="12"/>
        <end position="30"/>
    </location>
</feature>
<feature type="transmembrane region" description="Helical" evidence="5">
    <location>
        <begin position="67"/>
        <end position="88"/>
    </location>
</feature>
<organism evidence="7 8">
    <name type="scientific">Silvimonas amylolytica</name>
    <dbReference type="NCBI Taxonomy" id="449663"/>
    <lineage>
        <taxon>Bacteria</taxon>
        <taxon>Pseudomonadati</taxon>
        <taxon>Pseudomonadota</taxon>
        <taxon>Betaproteobacteria</taxon>
        <taxon>Neisseriales</taxon>
        <taxon>Chitinibacteraceae</taxon>
        <taxon>Silvimonas</taxon>
    </lineage>
</organism>
<accession>A0ABQ2PIN7</accession>
<protein>
    <recommendedName>
        <fullName evidence="6">GtrA/DPMS transmembrane domain-containing protein</fullName>
    </recommendedName>
</protein>
<evidence type="ECO:0000313" key="7">
    <source>
        <dbReference type="EMBL" id="GGP25445.1"/>
    </source>
</evidence>
<gene>
    <name evidence="7" type="ORF">GCM10010971_12640</name>
</gene>
<evidence type="ECO:0000256" key="1">
    <source>
        <dbReference type="ARBA" id="ARBA00004141"/>
    </source>
</evidence>
<evidence type="ECO:0000256" key="5">
    <source>
        <dbReference type="SAM" id="Phobius"/>
    </source>
</evidence>
<feature type="domain" description="GtrA/DPMS transmembrane" evidence="6">
    <location>
        <begin position="12"/>
        <end position="121"/>
    </location>
</feature>
<sequence>MFDSRLKVLASFFVNSLAGVILDVLLFQLLSQAGVAPLYCNLVSAGVALTTTYFLVSKHTFGAQRNLFDMTVFVAWYSFSIFMFSLGIDYCSRRFGLMPILCKIGSLPFSFAVNFVFSRLFLGRAVQCQKK</sequence>
<evidence type="ECO:0000256" key="2">
    <source>
        <dbReference type="ARBA" id="ARBA00022692"/>
    </source>
</evidence>
<evidence type="ECO:0000256" key="3">
    <source>
        <dbReference type="ARBA" id="ARBA00022989"/>
    </source>
</evidence>
<feature type="transmembrane region" description="Helical" evidence="5">
    <location>
        <begin position="100"/>
        <end position="122"/>
    </location>
</feature>
<comment type="caution">
    <text evidence="7">The sequence shown here is derived from an EMBL/GenBank/DDBJ whole genome shotgun (WGS) entry which is preliminary data.</text>
</comment>
<dbReference type="Pfam" id="PF04138">
    <property type="entry name" value="GtrA_DPMS_TM"/>
    <property type="match status" value="1"/>
</dbReference>
<keyword evidence="4 5" id="KW-0472">Membrane</keyword>
<keyword evidence="2 5" id="KW-0812">Transmembrane</keyword>
<dbReference type="EMBL" id="BMLY01000002">
    <property type="protein sequence ID" value="GGP25445.1"/>
    <property type="molecule type" value="Genomic_DNA"/>
</dbReference>
<keyword evidence="8" id="KW-1185">Reference proteome</keyword>
<dbReference type="InterPro" id="IPR007267">
    <property type="entry name" value="GtrA_DPMS_TM"/>
</dbReference>
<comment type="subcellular location">
    <subcellularLocation>
        <location evidence="1">Membrane</location>
        <topology evidence="1">Multi-pass membrane protein</topology>
    </subcellularLocation>
</comment>